<evidence type="ECO:0008006" key="4">
    <source>
        <dbReference type="Google" id="ProtNLM"/>
    </source>
</evidence>
<feature type="transmembrane region" description="Helical" evidence="1">
    <location>
        <begin position="130"/>
        <end position="149"/>
    </location>
</feature>
<feature type="transmembrane region" description="Helical" evidence="1">
    <location>
        <begin position="6"/>
        <end position="24"/>
    </location>
</feature>
<sequence length="164" mass="18531">MLEILQGTPLWVFGVFLLICYYGFKALRPTRESPTFLLITPCIFVFWSLFSLNYSGHLTMTLSAWLTGIAVGSATALLLFPTRCLTLDDAGRRLVVPGTWKILAIYLLFFAVRYFIGYQAAVHPERSNDVQILLIACTVSGFTVGLFCGRATSFYRKWLELRVI</sequence>
<accession>A0A4Y9TDG3</accession>
<comment type="caution">
    <text evidence="2">The sequence shown here is derived from an EMBL/GenBank/DDBJ whole genome shotgun (WGS) entry which is preliminary data.</text>
</comment>
<dbReference type="AlphaFoldDB" id="A0A4Y9TDG3"/>
<feature type="transmembrane region" description="Helical" evidence="1">
    <location>
        <begin position="100"/>
        <end position="118"/>
    </location>
</feature>
<dbReference type="Pfam" id="PF20327">
    <property type="entry name" value="DUF6622"/>
    <property type="match status" value="1"/>
</dbReference>
<evidence type="ECO:0000313" key="3">
    <source>
        <dbReference type="Proteomes" id="UP000297322"/>
    </source>
</evidence>
<keyword evidence="1" id="KW-0812">Transmembrane</keyword>
<name>A0A4Y9TDG3_PSEFL</name>
<keyword evidence="1" id="KW-0472">Membrane</keyword>
<dbReference type="InterPro" id="IPR046730">
    <property type="entry name" value="DUF6622"/>
</dbReference>
<keyword evidence="1" id="KW-1133">Transmembrane helix</keyword>
<evidence type="ECO:0000313" key="2">
    <source>
        <dbReference type="EMBL" id="TFW41400.1"/>
    </source>
</evidence>
<protein>
    <recommendedName>
        <fullName evidence="4">DUF1453 domain-containing protein</fullName>
    </recommendedName>
</protein>
<gene>
    <name evidence="2" type="ORF">E4T65_22170</name>
</gene>
<dbReference type="Proteomes" id="UP000297322">
    <property type="component" value="Unassembled WGS sequence"/>
</dbReference>
<feature type="transmembrane region" description="Helical" evidence="1">
    <location>
        <begin position="36"/>
        <end position="56"/>
    </location>
</feature>
<reference evidence="2 3" key="1">
    <citation type="submission" date="2019-03" db="EMBL/GenBank/DDBJ databases">
        <title>Biocontrol and xenobiotic degradation properties of endophytic Pseudomonas fluorescens strain BRZ63.</title>
        <authorList>
            <person name="Chlebek D.A."/>
            <person name="Pinski A."/>
            <person name="Zur J.P."/>
            <person name="Michalska J."/>
            <person name="Hupert-Kocurek K.T."/>
        </authorList>
    </citation>
    <scope>NUCLEOTIDE SEQUENCE [LARGE SCALE GENOMIC DNA]</scope>
    <source>
        <strain evidence="2 3">BRZ63</strain>
    </source>
</reference>
<feature type="transmembrane region" description="Helical" evidence="1">
    <location>
        <begin position="62"/>
        <end position="80"/>
    </location>
</feature>
<proteinExistence type="predicted"/>
<dbReference type="EMBL" id="SPVI01000014">
    <property type="protein sequence ID" value="TFW41400.1"/>
    <property type="molecule type" value="Genomic_DNA"/>
</dbReference>
<organism evidence="2 3">
    <name type="scientific">Pseudomonas fluorescens</name>
    <dbReference type="NCBI Taxonomy" id="294"/>
    <lineage>
        <taxon>Bacteria</taxon>
        <taxon>Pseudomonadati</taxon>
        <taxon>Pseudomonadota</taxon>
        <taxon>Gammaproteobacteria</taxon>
        <taxon>Pseudomonadales</taxon>
        <taxon>Pseudomonadaceae</taxon>
        <taxon>Pseudomonas</taxon>
    </lineage>
</organism>
<evidence type="ECO:0000256" key="1">
    <source>
        <dbReference type="SAM" id="Phobius"/>
    </source>
</evidence>